<dbReference type="AlphaFoldDB" id="A0A7K4MR52"/>
<sequence>PKIVMSDGPLPRWAEDLIDLTAGAPTYGSISPQTQKLADDKKTLRATKPE</sequence>
<dbReference type="EMBL" id="JACASV010000103">
    <property type="protein sequence ID" value="NWJ44068.1"/>
    <property type="molecule type" value="Genomic_DNA"/>
</dbReference>
<gene>
    <name evidence="2" type="ORF">HX837_07710</name>
</gene>
<comment type="caution">
    <text evidence="2">The sequence shown here is derived from an EMBL/GenBank/DDBJ whole genome shotgun (WGS) entry which is preliminary data.</text>
</comment>
<evidence type="ECO:0000256" key="1">
    <source>
        <dbReference type="SAM" id="MobiDB-lite"/>
    </source>
</evidence>
<dbReference type="Proteomes" id="UP000523105">
    <property type="component" value="Unassembled WGS sequence"/>
</dbReference>
<name>A0A7K4MR52_9ARCH</name>
<feature type="non-terminal residue" evidence="2">
    <location>
        <position position="1"/>
    </location>
</feature>
<protein>
    <submittedName>
        <fullName evidence="2">Uncharacterized protein</fullName>
    </submittedName>
</protein>
<organism evidence="2 3">
    <name type="scientific">Marine Group I thaumarchaeote</name>
    <dbReference type="NCBI Taxonomy" id="2511932"/>
    <lineage>
        <taxon>Archaea</taxon>
        <taxon>Nitrososphaerota</taxon>
        <taxon>Marine Group I</taxon>
    </lineage>
</organism>
<evidence type="ECO:0000313" key="3">
    <source>
        <dbReference type="Proteomes" id="UP000523105"/>
    </source>
</evidence>
<accession>A0A7K4MR52</accession>
<feature type="region of interest" description="Disordered" evidence="1">
    <location>
        <begin position="28"/>
        <end position="50"/>
    </location>
</feature>
<proteinExistence type="predicted"/>
<feature type="compositionally biased region" description="Basic and acidic residues" evidence="1">
    <location>
        <begin position="37"/>
        <end position="50"/>
    </location>
</feature>
<evidence type="ECO:0000313" key="2">
    <source>
        <dbReference type="EMBL" id="NWJ44068.1"/>
    </source>
</evidence>
<reference evidence="2 3" key="1">
    <citation type="journal article" date="2019" name="Environ. Microbiol.">
        <title>Genomics insights into ecotype formation of ammonia-oxidizing archaea in the deep ocean.</title>
        <authorList>
            <person name="Wang Y."/>
            <person name="Huang J.M."/>
            <person name="Cui G.J."/>
            <person name="Nunoura T."/>
            <person name="Takaki Y."/>
            <person name="Li W.L."/>
            <person name="Li J."/>
            <person name="Gao Z.M."/>
            <person name="Takai K."/>
            <person name="Zhang A.Q."/>
            <person name="Stepanauskas R."/>
        </authorList>
    </citation>
    <scope>NUCLEOTIDE SEQUENCE [LARGE SCALE GENOMIC DNA]</scope>
    <source>
        <strain evidence="2 3">L15b</strain>
    </source>
</reference>